<dbReference type="eggNOG" id="arCOG00683">
    <property type="taxonomic scope" value="Archaea"/>
</dbReference>
<proteinExistence type="inferred from homology"/>
<keyword evidence="3" id="KW-0479">Metal-binding</keyword>
<comment type="similarity">
    <text evidence="1">In the C-terminal section; belongs to the transposase 35 family.</text>
</comment>
<dbReference type="GO" id="GO:0003677">
    <property type="term" value="F:DNA binding"/>
    <property type="evidence" value="ECO:0007669"/>
    <property type="project" value="UniProtKB-KW"/>
</dbReference>
<evidence type="ECO:0008006" key="13">
    <source>
        <dbReference type="Google" id="ProtNLM"/>
    </source>
</evidence>
<sequence length="434" mass="50385">MPSTRTARLRLLPTTPQERKLHKLADAAAKAWNEVNYLRRQQFFAKQGVDLRGTYREVYRKYRDVLKVNVGQVLNKNNEAWLSFFALLAKLNAGELHMKKVSPPGYWKDRLLGKRVKRLIVRSDRYYVEPINDGEGYIVLKDFGMRVRYAGVIKWSGKQGRLEIVYERGRWFAYLTVEVGKPAKPRQYVRGTYDRIQIRQPRGNKRAFIDVGISNLFAVVIEGSDKAILIKGTPLKAEYFWWKRQKALYQSVRDVRRNLGLPWAEWHRRYLRALWKMRERLRHYRNTAVRGLAEMLWESGVSEVYVGYPEDIAHDQQSEYVVSVWGYRRLVQRLAEVLAEYGIKLYVVDEHSTSRACSICGEIHENGRVYRGLYVCRKFGVALNADVNAARNIAANLGFETPAPRRIETYYPTSNGLTPKRGNGRDPHSAAPAL</sequence>
<feature type="region of interest" description="Disordered" evidence="7">
    <location>
        <begin position="410"/>
        <end position="434"/>
    </location>
</feature>
<organism evidence="11 12">
    <name type="scientific">Pyrobaculum neutrophilum (strain DSM 2338 / JCM 9278 / NBRC 100436 / V24Sta)</name>
    <name type="common">Thermoproteus neutrophilus</name>
    <dbReference type="NCBI Taxonomy" id="444157"/>
    <lineage>
        <taxon>Archaea</taxon>
        <taxon>Thermoproteota</taxon>
        <taxon>Thermoprotei</taxon>
        <taxon>Thermoproteales</taxon>
        <taxon>Thermoproteaceae</taxon>
        <taxon>Pyrobaculum</taxon>
    </lineage>
</organism>
<evidence type="ECO:0000256" key="2">
    <source>
        <dbReference type="ARBA" id="ARBA00022578"/>
    </source>
</evidence>
<keyword evidence="2" id="KW-0815">Transposition</keyword>
<evidence type="ECO:0000256" key="3">
    <source>
        <dbReference type="ARBA" id="ARBA00022723"/>
    </source>
</evidence>
<accession>B1YC74</accession>
<evidence type="ECO:0000256" key="4">
    <source>
        <dbReference type="ARBA" id="ARBA00022833"/>
    </source>
</evidence>
<evidence type="ECO:0000259" key="9">
    <source>
        <dbReference type="Pfam" id="PF07282"/>
    </source>
</evidence>
<evidence type="ECO:0000256" key="5">
    <source>
        <dbReference type="ARBA" id="ARBA00023125"/>
    </source>
</evidence>
<keyword evidence="5" id="KW-0238">DNA-binding</keyword>
<dbReference type="InterPro" id="IPR021027">
    <property type="entry name" value="Transposase_put_HTH"/>
</dbReference>
<dbReference type="InterPro" id="IPR001959">
    <property type="entry name" value="Transposase"/>
</dbReference>
<evidence type="ECO:0000256" key="7">
    <source>
        <dbReference type="SAM" id="MobiDB-lite"/>
    </source>
</evidence>
<evidence type="ECO:0000313" key="12">
    <source>
        <dbReference type="Proteomes" id="UP000001694"/>
    </source>
</evidence>
<keyword evidence="12" id="KW-1185">Reference proteome</keyword>
<dbReference type="KEGG" id="tne:Tneu_0439"/>
<evidence type="ECO:0000259" key="8">
    <source>
        <dbReference type="Pfam" id="PF01385"/>
    </source>
</evidence>
<protein>
    <recommendedName>
        <fullName evidence="13">Transposase</fullName>
    </recommendedName>
</protein>
<dbReference type="GO" id="GO:0032196">
    <property type="term" value="P:transposition"/>
    <property type="evidence" value="ECO:0007669"/>
    <property type="project" value="UniProtKB-KW"/>
</dbReference>
<evidence type="ECO:0000256" key="1">
    <source>
        <dbReference type="ARBA" id="ARBA00008761"/>
    </source>
</evidence>
<dbReference type="HOGENOM" id="CLU_040997_1_0_2"/>
<feature type="domain" description="Cas12f1-like TNB" evidence="9">
    <location>
        <begin position="327"/>
        <end position="393"/>
    </location>
</feature>
<dbReference type="Pfam" id="PF01385">
    <property type="entry name" value="OrfB_IS605"/>
    <property type="match status" value="1"/>
</dbReference>
<evidence type="ECO:0000259" key="10">
    <source>
        <dbReference type="Pfam" id="PF12323"/>
    </source>
</evidence>
<dbReference type="NCBIfam" id="NF040570">
    <property type="entry name" value="guided_TnpB"/>
    <property type="match status" value="1"/>
</dbReference>
<dbReference type="Pfam" id="PF07282">
    <property type="entry name" value="Cas12f1-like_TNB"/>
    <property type="match status" value="1"/>
</dbReference>
<reference evidence="11" key="1">
    <citation type="submission" date="2008-03" db="EMBL/GenBank/DDBJ databases">
        <title>Complete sequence of Thermoproteus neutrophilus V24Sta.</title>
        <authorList>
            <consortium name="US DOE Joint Genome Institute"/>
            <person name="Copeland A."/>
            <person name="Lucas S."/>
            <person name="Lapidus A."/>
            <person name="Glavina del Rio T."/>
            <person name="Dalin E."/>
            <person name="Tice H."/>
            <person name="Bruce D."/>
            <person name="Goodwin L."/>
            <person name="Pitluck S."/>
            <person name="Sims D."/>
            <person name="Brettin T."/>
            <person name="Detter J.C."/>
            <person name="Han C."/>
            <person name="Kuske C.R."/>
            <person name="Schmutz J."/>
            <person name="Larimer F."/>
            <person name="Land M."/>
            <person name="Hauser L."/>
            <person name="Kyrpides N."/>
            <person name="Mikhailova N."/>
            <person name="Biddle J.F."/>
            <person name="Zhang Z."/>
            <person name="Fitz-Gibbon S.T."/>
            <person name="Lowe T.M."/>
            <person name="Saltikov C."/>
            <person name="House C.H."/>
            <person name="Richardson P."/>
        </authorList>
    </citation>
    <scope>NUCLEOTIDE SEQUENCE [LARGE SCALE GENOMIC DNA]</scope>
    <source>
        <strain evidence="11">V24Sta</strain>
    </source>
</reference>
<dbReference type="GO" id="GO:0006310">
    <property type="term" value="P:DNA recombination"/>
    <property type="evidence" value="ECO:0007669"/>
    <property type="project" value="UniProtKB-KW"/>
</dbReference>
<name>B1YC74_PYRNV</name>
<evidence type="ECO:0000256" key="6">
    <source>
        <dbReference type="ARBA" id="ARBA00023172"/>
    </source>
</evidence>
<dbReference type="OrthoDB" id="21365at2157"/>
<gene>
    <name evidence="11" type="ordered locus">Tneu_0439</name>
</gene>
<dbReference type="EMBL" id="CP001014">
    <property type="protein sequence ID" value="ACB39387.1"/>
    <property type="molecule type" value="Genomic_DNA"/>
</dbReference>
<dbReference type="GO" id="GO:0046872">
    <property type="term" value="F:metal ion binding"/>
    <property type="evidence" value="ECO:0007669"/>
    <property type="project" value="UniProtKB-KW"/>
</dbReference>
<dbReference type="Pfam" id="PF12323">
    <property type="entry name" value="HTH_OrfB_IS605"/>
    <property type="match status" value="1"/>
</dbReference>
<dbReference type="Proteomes" id="UP000001694">
    <property type="component" value="Chromosome"/>
</dbReference>
<keyword evidence="6" id="KW-0233">DNA recombination</keyword>
<keyword evidence="4" id="KW-0862">Zinc</keyword>
<dbReference type="AlphaFoldDB" id="B1YC74"/>
<evidence type="ECO:0000313" key="11">
    <source>
        <dbReference type="EMBL" id="ACB39387.1"/>
    </source>
</evidence>
<feature type="domain" description="Probable transposase IS891/IS1136/IS1341" evidence="8">
    <location>
        <begin position="198"/>
        <end position="312"/>
    </location>
</feature>
<feature type="domain" description="Transposase putative helix-turn-helix" evidence="10">
    <location>
        <begin position="1"/>
        <end position="34"/>
    </location>
</feature>
<dbReference type="STRING" id="444157.Tneu_0439"/>
<dbReference type="InterPro" id="IPR010095">
    <property type="entry name" value="Cas12f1-like_TNB"/>
</dbReference>